<sequence>MSTRLAIVSSHPTQYYAPWFSYLSRQEQLELRVFYLWDFGVKAHPDPKFSRSVRWDLDLLNGYQHEFVPNRAKNPGTHHFGGLHNPTLAQQLGAWSPQIVLVFGYGWRSLLNLALQWRQSPLILRGDTHLLGRPRPNRVRTLVLRTLFTRFRSFACVGSANRAFYRAHGVPENRLFDVPHCIDNARFAAATLEEAAAWRRAHGFDAVKPLFLFVGKFEQKKRPDLLLQSFKQSALSDAQLGFLGDGEMKPRLLRATSESDGRIKVLPFHNQSEMPAALRAADCVVLPSQGSGETWGLIVNEAMACGTPALVSDHVGCAADLVIPGKTGWQFPAGNRDALTQSLLEANAAIRTRRDELRASAAAHIQAYSYETAGTALRKMLAEVL</sequence>
<protein>
    <submittedName>
        <fullName evidence="2">Glycosyltransferase family 4 protein</fullName>
        <ecNumber evidence="2">2.4.-.-</ecNumber>
    </submittedName>
</protein>
<dbReference type="EC" id="2.4.-.-" evidence="2"/>
<keyword evidence="2" id="KW-0808">Transferase</keyword>
<evidence type="ECO:0000313" key="2">
    <source>
        <dbReference type="EMBL" id="WRQ88468.1"/>
    </source>
</evidence>
<dbReference type="Proteomes" id="UP000738431">
    <property type="component" value="Chromosome"/>
</dbReference>
<accession>A0ABZ1C9V5</accession>
<dbReference type="InterPro" id="IPR050194">
    <property type="entry name" value="Glycosyltransferase_grp1"/>
</dbReference>
<name>A0ABZ1C9V5_9BACT</name>
<dbReference type="InterPro" id="IPR001296">
    <property type="entry name" value="Glyco_trans_1"/>
</dbReference>
<gene>
    <name evidence="2" type="ORF">K1X11_003575</name>
</gene>
<proteinExistence type="predicted"/>
<dbReference type="PANTHER" id="PTHR45947">
    <property type="entry name" value="SULFOQUINOVOSYL TRANSFERASE SQD2"/>
    <property type="match status" value="1"/>
</dbReference>
<dbReference type="Pfam" id="PF00534">
    <property type="entry name" value="Glycos_transf_1"/>
    <property type="match status" value="1"/>
</dbReference>
<dbReference type="Gene3D" id="3.40.50.2000">
    <property type="entry name" value="Glycogen Phosphorylase B"/>
    <property type="match status" value="2"/>
</dbReference>
<reference evidence="2 3" key="2">
    <citation type="submission" date="2023-12" db="EMBL/GenBank/DDBJ databases">
        <title>Description of an unclassified Opitutus bacterium of Verrucomicrobiota.</title>
        <authorList>
            <person name="Zhang D.-F."/>
        </authorList>
    </citation>
    <scope>NUCLEOTIDE SEQUENCE [LARGE SCALE GENOMIC DNA]</scope>
    <source>
        <strain evidence="2 3">WL0086</strain>
    </source>
</reference>
<dbReference type="EMBL" id="CP139781">
    <property type="protein sequence ID" value="WRQ88468.1"/>
    <property type="molecule type" value="Genomic_DNA"/>
</dbReference>
<keyword evidence="2" id="KW-0328">Glycosyltransferase</keyword>
<dbReference type="RefSeq" id="WP_221033261.1">
    <property type="nucleotide sequence ID" value="NZ_CP139781.1"/>
</dbReference>
<dbReference type="PANTHER" id="PTHR45947:SF3">
    <property type="entry name" value="SULFOQUINOVOSYL TRANSFERASE SQD2"/>
    <property type="match status" value="1"/>
</dbReference>
<dbReference type="SUPFAM" id="SSF53756">
    <property type="entry name" value="UDP-Glycosyltransferase/glycogen phosphorylase"/>
    <property type="match status" value="1"/>
</dbReference>
<feature type="domain" description="Glycosyl transferase family 1" evidence="1">
    <location>
        <begin position="197"/>
        <end position="345"/>
    </location>
</feature>
<keyword evidence="3" id="KW-1185">Reference proteome</keyword>
<organism evidence="2 3">
    <name type="scientific">Actomonas aquatica</name>
    <dbReference type="NCBI Taxonomy" id="2866162"/>
    <lineage>
        <taxon>Bacteria</taxon>
        <taxon>Pseudomonadati</taxon>
        <taxon>Verrucomicrobiota</taxon>
        <taxon>Opitutia</taxon>
        <taxon>Opitutales</taxon>
        <taxon>Opitutaceae</taxon>
        <taxon>Actomonas</taxon>
    </lineage>
</organism>
<evidence type="ECO:0000259" key="1">
    <source>
        <dbReference type="Pfam" id="PF00534"/>
    </source>
</evidence>
<dbReference type="GO" id="GO:0016757">
    <property type="term" value="F:glycosyltransferase activity"/>
    <property type="evidence" value="ECO:0007669"/>
    <property type="project" value="UniProtKB-KW"/>
</dbReference>
<evidence type="ECO:0000313" key="3">
    <source>
        <dbReference type="Proteomes" id="UP000738431"/>
    </source>
</evidence>
<dbReference type="CDD" id="cd03801">
    <property type="entry name" value="GT4_PimA-like"/>
    <property type="match status" value="1"/>
</dbReference>
<reference evidence="2 3" key="1">
    <citation type="submission" date="2021-08" db="EMBL/GenBank/DDBJ databases">
        <authorList>
            <person name="Zhang D."/>
            <person name="Zhang A."/>
            <person name="Wang L."/>
        </authorList>
    </citation>
    <scope>NUCLEOTIDE SEQUENCE [LARGE SCALE GENOMIC DNA]</scope>
    <source>
        <strain evidence="2 3">WL0086</strain>
    </source>
</reference>